<dbReference type="InParanoid" id="A0A251TYW3"/>
<sequence length="58" mass="6713">MKPNDRWGTKVVKFETNNIKTKINTPNTHLSVCLVRSKHRGRPSILHQTLTHTNFTTN</sequence>
<protein>
    <submittedName>
        <fullName evidence="1">Uncharacterized protein</fullName>
    </submittedName>
</protein>
<evidence type="ECO:0000313" key="2">
    <source>
        <dbReference type="Proteomes" id="UP000215914"/>
    </source>
</evidence>
<accession>A0A251TYW3</accession>
<gene>
    <name evidence="1" type="ORF">HannXRQ_Chr09g0264021</name>
</gene>
<keyword evidence="2" id="KW-1185">Reference proteome</keyword>
<organism evidence="1 2">
    <name type="scientific">Helianthus annuus</name>
    <name type="common">Common sunflower</name>
    <dbReference type="NCBI Taxonomy" id="4232"/>
    <lineage>
        <taxon>Eukaryota</taxon>
        <taxon>Viridiplantae</taxon>
        <taxon>Streptophyta</taxon>
        <taxon>Embryophyta</taxon>
        <taxon>Tracheophyta</taxon>
        <taxon>Spermatophyta</taxon>
        <taxon>Magnoliopsida</taxon>
        <taxon>eudicotyledons</taxon>
        <taxon>Gunneridae</taxon>
        <taxon>Pentapetalae</taxon>
        <taxon>asterids</taxon>
        <taxon>campanulids</taxon>
        <taxon>Asterales</taxon>
        <taxon>Asteraceae</taxon>
        <taxon>Asteroideae</taxon>
        <taxon>Heliantheae alliance</taxon>
        <taxon>Heliantheae</taxon>
        <taxon>Helianthus</taxon>
    </lineage>
</organism>
<reference evidence="2" key="1">
    <citation type="journal article" date="2017" name="Nature">
        <title>The sunflower genome provides insights into oil metabolism, flowering and Asterid evolution.</title>
        <authorList>
            <person name="Badouin H."/>
            <person name="Gouzy J."/>
            <person name="Grassa C.J."/>
            <person name="Murat F."/>
            <person name="Staton S.E."/>
            <person name="Cottret L."/>
            <person name="Lelandais-Briere C."/>
            <person name="Owens G.L."/>
            <person name="Carrere S."/>
            <person name="Mayjonade B."/>
            <person name="Legrand L."/>
            <person name="Gill N."/>
            <person name="Kane N.C."/>
            <person name="Bowers J.E."/>
            <person name="Hubner S."/>
            <person name="Bellec A."/>
            <person name="Berard A."/>
            <person name="Berges H."/>
            <person name="Blanchet N."/>
            <person name="Boniface M.C."/>
            <person name="Brunel D."/>
            <person name="Catrice O."/>
            <person name="Chaidir N."/>
            <person name="Claudel C."/>
            <person name="Donnadieu C."/>
            <person name="Faraut T."/>
            <person name="Fievet G."/>
            <person name="Helmstetter N."/>
            <person name="King M."/>
            <person name="Knapp S.J."/>
            <person name="Lai Z."/>
            <person name="Le Paslier M.C."/>
            <person name="Lippi Y."/>
            <person name="Lorenzon L."/>
            <person name="Mandel J.R."/>
            <person name="Marage G."/>
            <person name="Marchand G."/>
            <person name="Marquand E."/>
            <person name="Bret-Mestries E."/>
            <person name="Morien E."/>
            <person name="Nambeesan S."/>
            <person name="Nguyen T."/>
            <person name="Pegot-Espagnet P."/>
            <person name="Pouilly N."/>
            <person name="Raftis F."/>
            <person name="Sallet E."/>
            <person name="Schiex T."/>
            <person name="Thomas J."/>
            <person name="Vandecasteele C."/>
            <person name="Vares D."/>
            <person name="Vear F."/>
            <person name="Vautrin S."/>
            <person name="Crespi M."/>
            <person name="Mangin B."/>
            <person name="Burke J.M."/>
            <person name="Salse J."/>
            <person name="Munos S."/>
            <person name="Vincourt P."/>
            <person name="Rieseberg L.H."/>
            <person name="Langlade N.B."/>
        </authorList>
    </citation>
    <scope>NUCLEOTIDE SEQUENCE [LARGE SCALE GENOMIC DNA]</scope>
    <source>
        <strain evidence="2">cv. SF193</strain>
    </source>
</reference>
<dbReference type="EMBL" id="CM007898">
    <property type="protein sequence ID" value="OTG15766.1"/>
    <property type="molecule type" value="Genomic_DNA"/>
</dbReference>
<proteinExistence type="predicted"/>
<name>A0A251TYW3_HELAN</name>
<evidence type="ECO:0000313" key="1">
    <source>
        <dbReference type="EMBL" id="OTG15766.1"/>
    </source>
</evidence>
<dbReference type="Proteomes" id="UP000215914">
    <property type="component" value="Chromosome 9"/>
</dbReference>
<dbReference type="AlphaFoldDB" id="A0A251TYW3"/>